<organism evidence="3 4">
    <name type="scientific">Streptomyces longisporoflavus</name>
    <dbReference type="NCBI Taxonomy" id="28044"/>
    <lineage>
        <taxon>Bacteria</taxon>
        <taxon>Bacillati</taxon>
        <taxon>Actinomycetota</taxon>
        <taxon>Actinomycetes</taxon>
        <taxon>Kitasatosporales</taxon>
        <taxon>Streptomycetaceae</taxon>
        <taxon>Streptomyces</taxon>
    </lineage>
</organism>
<keyword evidence="2" id="KW-0732">Signal</keyword>
<evidence type="ECO:0000313" key="4">
    <source>
        <dbReference type="Proteomes" id="UP001610818"/>
    </source>
</evidence>
<dbReference type="RefSeq" id="WP_397713943.1">
    <property type="nucleotide sequence ID" value="NZ_JBIRGN010000004.1"/>
</dbReference>
<feature type="region of interest" description="Disordered" evidence="1">
    <location>
        <begin position="156"/>
        <end position="211"/>
    </location>
</feature>
<evidence type="ECO:0000313" key="3">
    <source>
        <dbReference type="EMBL" id="MFH8547675.1"/>
    </source>
</evidence>
<gene>
    <name evidence="3" type="ORF">ACH4F9_21975</name>
</gene>
<feature type="compositionally biased region" description="Low complexity" evidence="1">
    <location>
        <begin position="173"/>
        <end position="211"/>
    </location>
</feature>
<feature type="chain" id="PRO_5046127395" description="Secreted protein" evidence="2">
    <location>
        <begin position="31"/>
        <end position="259"/>
    </location>
</feature>
<reference evidence="3 4" key="1">
    <citation type="submission" date="2024-10" db="EMBL/GenBank/DDBJ databases">
        <title>The Natural Products Discovery Center: Release of the First 8490 Sequenced Strains for Exploring Actinobacteria Biosynthetic Diversity.</title>
        <authorList>
            <person name="Kalkreuter E."/>
            <person name="Kautsar S.A."/>
            <person name="Yang D."/>
            <person name="Bader C.D."/>
            <person name="Teijaro C.N."/>
            <person name="Fluegel L."/>
            <person name="Davis C.M."/>
            <person name="Simpson J.R."/>
            <person name="Lauterbach L."/>
            <person name="Steele A.D."/>
            <person name="Gui C."/>
            <person name="Meng S."/>
            <person name="Li G."/>
            <person name="Viehrig K."/>
            <person name="Ye F."/>
            <person name="Su P."/>
            <person name="Kiefer A.F."/>
            <person name="Nichols A."/>
            <person name="Cepeda A.J."/>
            <person name="Yan W."/>
            <person name="Fan B."/>
            <person name="Jiang Y."/>
            <person name="Adhikari A."/>
            <person name="Zheng C.-J."/>
            <person name="Schuster L."/>
            <person name="Cowan T.M."/>
            <person name="Smanski M.J."/>
            <person name="Chevrette M.G."/>
            <person name="De Carvalho L.P.S."/>
            <person name="Shen B."/>
        </authorList>
    </citation>
    <scope>NUCLEOTIDE SEQUENCE [LARGE SCALE GENOMIC DNA]</scope>
    <source>
        <strain evidence="3 4">NPDC017990</strain>
    </source>
</reference>
<name>A0ABW7QRR8_9ACTN</name>
<evidence type="ECO:0000256" key="2">
    <source>
        <dbReference type="SAM" id="SignalP"/>
    </source>
</evidence>
<feature type="region of interest" description="Disordered" evidence="1">
    <location>
        <begin position="235"/>
        <end position="259"/>
    </location>
</feature>
<sequence>MRTARGVCGPLAGIAAALALVVMDAPRATAGGSTSVLVVSPGSGQSAALYVSDRGYGELERGLGELGGFDEGRRERPPGLSMGDGSRQITVTWLVHDVRPWRVDRAYPVATGSEDGAKTEALWIHTTTDVESMTGTWHKAENPARLTALFKKLGVMGPPRADGNRAGDDGNRARGPGAGSTPPSASAPEAGPEQVATGRADGTPGDGGTDWWWAIPGAAAGAAGVLLLRGPLTEHRPFPASLRGRRPPEDGPWQELRDL</sequence>
<evidence type="ECO:0008006" key="5">
    <source>
        <dbReference type="Google" id="ProtNLM"/>
    </source>
</evidence>
<evidence type="ECO:0000256" key="1">
    <source>
        <dbReference type="SAM" id="MobiDB-lite"/>
    </source>
</evidence>
<dbReference type="EMBL" id="JBIRGQ010000004">
    <property type="protein sequence ID" value="MFH8547675.1"/>
    <property type="molecule type" value="Genomic_DNA"/>
</dbReference>
<comment type="caution">
    <text evidence="3">The sequence shown here is derived from an EMBL/GenBank/DDBJ whole genome shotgun (WGS) entry which is preliminary data.</text>
</comment>
<feature type="compositionally biased region" description="Basic and acidic residues" evidence="1">
    <location>
        <begin position="162"/>
        <end position="172"/>
    </location>
</feature>
<accession>A0ABW7QRR8</accession>
<feature type="signal peptide" evidence="2">
    <location>
        <begin position="1"/>
        <end position="30"/>
    </location>
</feature>
<dbReference type="Proteomes" id="UP001610818">
    <property type="component" value="Unassembled WGS sequence"/>
</dbReference>
<proteinExistence type="predicted"/>
<keyword evidence="4" id="KW-1185">Reference proteome</keyword>
<protein>
    <recommendedName>
        <fullName evidence="5">Secreted protein</fullName>
    </recommendedName>
</protein>